<gene>
    <name evidence="6" type="ORF">IV500_09560</name>
</gene>
<keyword evidence="1" id="KW-0001">2Fe-2S</keyword>
<dbReference type="GO" id="GO:0016705">
    <property type="term" value="F:oxidoreductase activity, acting on paired donors, with incorporation or reduction of molecular oxygen"/>
    <property type="evidence" value="ECO:0007669"/>
    <property type="project" value="UniProtKB-ARBA"/>
</dbReference>
<dbReference type="PANTHER" id="PTHR21496">
    <property type="entry name" value="FERREDOXIN-RELATED"/>
    <property type="match status" value="1"/>
</dbReference>
<dbReference type="RefSeq" id="WP_196396570.1">
    <property type="nucleotide sequence ID" value="NZ_JADNYM010000010.1"/>
</dbReference>
<evidence type="ECO:0000313" key="7">
    <source>
        <dbReference type="Proteomes" id="UP000655366"/>
    </source>
</evidence>
<reference evidence="6 7" key="1">
    <citation type="submission" date="2020-11" db="EMBL/GenBank/DDBJ databases">
        <title>Arthrobacter antarcticus sp. nov., isolated from Antarctic Soil.</title>
        <authorList>
            <person name="Li J."/>
        </authorList>
    </citation>
    <scope>NUCLEOTIDE SEQUENCE [LARGE SCALE GENOMIC DNA]</scope>
    <source>
        <strain evidence="6 7">Z1-20</strain>
    </source>
</reference>
<evidence type="ECO:0000259" key="5">
    <source>
        <dbReference type="PROSITE" id="PS51296"/>
    </source>
</evidence>
<dbReference type="EMBL" id="JADNYM010000010">
    <property type="protein sequence ID" value="MBG0739631.1"/>
    <property type="molecule type" value="Genomic_DNA"/>
</dbReference>
<dbReference type="Proteomes" id="UP000655366">
    <property type="component" value="Unassembled WGS sequence"/>
</dbReference>
<proteinExistence type="predicted"/>
<keyword evidence="3" id="KW-0408">Iron</keyword>
<dbReference type="Gene3D" id="2.102.10.10">
    <property type="entry name" value="Rieske [2Fe-2S] iron-sulphur domain"/>
    <property type="match status" value="1"/>
</dbReference>
<organism evidence="6 7">
    <name type="scientific">Arthrobacter terrae</name>
    <dbReference type="NCBI Taxonomy" id="2935737"/>
    <lineage>
        <taxon>Bacteria</taxon>
        <taxon>Bacillati</taxon>
        <taxon>Actinomycetota</taxon>
        <taxon>Actinomycetes</taxon>
        <taxon>Micrococcales</taxon>
        <taxon>Micrococcaceae</taxon>
        <taxon>Arthrobacter</taxon>
    </lineage>
</organism>
<protein>
    <submittedName>
        <fullName evidence="6">Non-heme iron oxygenase ferredoxin subunit</fullName>
    </submittedName>
</protein>
<dbReference type="PROSITE" id="PS51296">
    <property type="entry name" value="RIESKE"/>
    <property type="match status" value="1"/>
</dbReference>
<evidence type="ECO:0000256" key="3">
    <source>
        <dbReference type="ARBA" id="ARBA00023004"/>
    </source>
</evidence>
<dbReference type="InterPro" id="IPR036922">
    <property type="entry name" value="Rieske_2Fe-2S_sf"/>
</dbReference>
<keyword evidence="2" id="KW-0479">Metal-binding</keyword>
<evidence type="ECO:0000256" key="4">
    <source>
        <dbReference type="ARBA" id="ARBA00023014"/>
    </source>
</evidence>
<dbReference type="GO" id="GO:0004497">
    <property type="term" value="F:monooxygenase activity"/>
    <property type="evidence" value="ECO:0007669"/>
    <property type="project" value="UniProtKB-ARBA"/>
</dbReference>
<dbReference type="GO" id="GO:0051537">
    <property type="term" value="F:2 iron, 2 sulfur cluster binding"/>
    <property type="evidence" value="ECO:0007669"/>
    <property type="project" value="UniProtKB-KW"/>
</dbReference>
<comment type="caution">
    <text evidence="6">The sequence shown here is derived from an EMBL/GenBank/DDBJ whole genome shotgun (WGS) entry which is preliminary data.</text>
</comment>
<evidence type="ECO:0000313" key="6">
    <source>
        <dbReference type="EMBL" id="MBG0739631.1"/>
    </source>
</evidence>
<dbReference type="InterPro" id="IPR017941">
    <property type="entry name" value="Rieske_2Fe-2S"/>
</dbReference>
<keyword evidence="4" id="KW-0411">Iron-sulfur</keyword>
<dbReference type="CDD" id="cd03528">
    <property type="entry name" value="Rieske_RO_ferredoxin"/>
    <property type="match status" value="1"/>
</dbReference>
<dbReference type="GO" id="GO:0046872">
    <property type="term" value="F:metal ion binding"/>
    <property type="evidence" value="ECO:0007669"/>
    <property type="project" value="UniProtKB-KW"/>
</dbReference>
<evidence type="ECO:0000256" key="2">
    <source>
        <dbReference type="ARBA" id="ARBA00022723"/>
    </source>
</evidence>
<dbReference type="SUPFAM" id="SSF50022">
    <property type="entry name" value="ISP domain"/>
    <property type="match status" value="1"/>
</dbReference>
<name>A0A931G4E3_9MICC</name>
<accession>A0A931G4E3</accession>
<dbReference type="Pfam" id="PF00355">
    <property type="entry name" value="Rieske"/>
    <property type="match status" value="1"/>
</dbReference>
<sequence length="125" mass="13005">MGAPSENRQPAGRLVCTVDDVSLKSAKRLEVDGFAVAVVKDSEGNLFAIGDACSHGEISLSEGDVEGQTIECWAHGSSFDLRTGEALTLPAFEPIPVFALAVDGADVYVDVENILNGVAAPESEA</sequence>
<evidence type="ECO:0000256" key="1">
    <source>
        <dbReference type="ARBA" id="ARBA00022714"/>
    </source>
</evidence>
<dbReference type="PANTHER" id="PTHR21496:SF23">
    <property type="entry name" value="3-PHENYLPROPIONATE_CINNAMIC ACID DIOXYGENASE FERREDOXIN SUBUNIT"/>
    <property type="match status" value="1"/>
</dbReference>
<feature type="domain" description="Rieske" evidence="5">
    <location>
        <begin position="13"/>
        <end position="109"/>
    </location>
</feature>
<keyword evidence="7" id="KW-1185">Reference proteome</keyword>
<dbReference type="AlphaFoldDB" id="A0A931G4E3"/>